<keyword evidence="4" id="KW-0805">Transcription regulation</keyword>
<evidence type="ECO:0000256" key="1">
    <source>
        <dbReference type="ARBA" id="ARBA00007957"/>
    </source>
</evidence>
<gene>
    <name evidence="7" type="primary">zur_2</name>
    <name evidence="7" type="ORF">GALL_270450</name>
</gene>
<dbReference type="SUPFAM" id="SSF46785">
    <property type="entry name" value="Winged helix' DNA-binding domain"/>
    <property type="match status" value="1"/>
</dbReference>
<evidence type="ECO:0000256" key="3">
    <source>
        <dbReference type="ARBA" id="ARBA00022833"/>
    </source>
</evidence>
<comment type="caution">
    <text evidence="7">The sequence shown here is derived from an EMBL/GenBank/DDBJ whole genome shotgun (WGS) entry which is preliminary data.</text>
</comment>
<evidence type="ECO:0000256" key="2">
    <source>
        <dbReference type="ARBA" id="ARBA00022491"/>
    </source>
</evidence>
<dbReference type="GO" id="GO:0003700">
    <property type="term" value="F:DNA-binding transcription factor activity"/>
    <property type="evidence" value="ECO:0007669"/>
    <property type="project" value="InterPro"/>
</dbReference>
<evidence type="ECO:0000313" key="7">
    <source>
        <dbReference type="EMBL" id="OIQ91079.1"/>
    </source>
</evidence>
<protein>
    <submittedName>
        <fullName evidence="7">Zinc uptake regulation protein</fullName>
    </submittedName>
</protein>
<dbReference type="InterPro" id="IPR036388">
    <property type="entry name" value="WH-like_DNA-bd_sf"/>
</dbReference>
<dbReference type="InterPro" id="IPR002481">
    <property type="entry name" value="FUR"/>
</dbReference>
<keyword evidence="6" id="KW-0804">Transcription</keyword>
<dbReference type="Pfam" id="PF01475">
    <property type="entry name" value="FUR"/>
    <property type="match status" value="1"/>
</dbReference>
<proteinExistence type="inferred from homology"/>
<keyword evidence="5" id="KW-0238">DNA-binding</keyword>
<dbReference type="PANTHER" id="PTHR33202:SF6">
    <property type="entry name" value="ZINC UPTAKE REGULATION PROTEIN"/>
    <property type="match status" value="1"/>
</dbReference>
<keyword evidence="3" id="KW-0862">Zinc</keyword>
<comment type="similarity">
    <text evidence="1">Belongs to the Fur family.</text>
</comment>
<keyword evidence="2" id="KW-0678">Repressor</keyword>
<accession>A0A1J5RGG6</accession>
<evidence type="ECO:0000256" key="5">
    <source>
        <dbReference type="ARBA" id="ARBA00023125"/>
    </source>
</evidence>
<dbReference type="GO" id="GO:1900376">
    <property type="term" value="P:regulation of secondary metabolite biosynthetic process"/>
    <property type="evidence" value="ECO:0007669"/>
    <property type="project" value="TreeGrafter"/>
</dbReference>
<dbReference type="EMBL" id="MLJW01000271">
    <property type="protein sequence ID" value="OIQ91079.1"/>
    <property type="molecule type" value="Genomic_DNA"/>
</dbReference>
<dbReference type="InterPro" id="IPR036390">
    <property type="entry name" value="WH_DNA-bd_sf"/>
</dbReference>
<dbReference type="GO" id="GO:0045892">
    <property type="term" value="P:negative regulation of DNA-templated transcription"/>
    <property type="evidence" value="ECO:0007669"/>
    <property type="project" value="TreeGrafter"/>
</dbReference>
<dbReference type="GO" id="GO:0000976">
    <property type="term" value="F:transcription cis-regulatory region binding"/>
    <property type="evidence" value="ECO:0007669"/>
    <property type="project" value="TreeGrafter"/>
</dbReference>
<dbReference type="Gene3D" id="3.30.1490.190">
    <property type="match status" value="1"/>
</dbReference>
<dbReference type="CDD" id="cd07153">
    <property type="entry name" value="Fur_like"/>
    <property type="match status" value="1"/>
</dbReference>
<reference evidence="7" key="1">
    <citation type="submission" date="2016-10" db="EMBL/GenBank/DDBJ databases">
        <title>Sequence of Gallionella enrichment culture.</title>
        <authorList>
            <person name="Poehlein A."/>
            <person name="Muehling M."/>
            <person name="Daniel R."/>
        </authorList>
    </citation>
    <scope>NUCLEOTIDE SEQUENCE</scope>
</reference>
<dbReference type="Gene3D" id="1.10.10.10">
    <property type="entry name" value="Winged helix-like DNA-binding domain superfamily/Winged helix DNA-binding domain"/>
    <property type="match status" value="1"/>
</dbReference>
<organism evidence="7">
    <name type="scientific">mine drainage metagenome</name>
    <dbReference type="NCBI Taxonomy" id="410659"/>
    <lineage>
        <taxon>unclassified sequences</taxon>
        <taxon>metagenomes</taxon>
        <taxon>ecological metagenomes</taxon>
    </lineage>
</organism>
<dbReference type="InterPro" id="IPR043135">
    <property type="entry name" value="Fur_C"/>
</dbReference>
<sequence>MTVWMVFHRPFVKPDPMMPHSPPARAPQAGHDHQDCVRAALQAAERRCAQSGARLTLVRKRVLELVWDSHAPVGAYALLDALKAEGQNAAPPTVYRALDFLLEQGLVHRLERLNAYVGCPHPMGPHSAQFLICQTCGQVQELEDPAIGAAIRAGAERLGFLATRQTIEVEGLCQACRTA</sequence>
<evidence type="ECO:0000256" key="4">
    <source>
        <dbReference type="ARBA" id="ARBA00023015"/>
    </source>
</evidence>
<dbReference type="GO" id="GO:0008270">
    <property type="term" value="F:zinc ion binding"/>
    <property type="evidence" value="ECO:0007669"/>
    <property type="project" value="TreeGrafter"/>
</dbReference>
<dbReference type="GO" id="GO:0005829">
    <property type="term" value="C:cytosol"/>
    <property type="evidence" value="ECO:0007669"/>
    <property type="project" value="TreeGrafter"/>
</dbReference>
<name>A0A1J5RGG6_9ZZZZ</name>
<dbReference type="PANTHER" id="PTHR33202">
    <property type="entry name" value="ZINC UPTAKE REGULATION PROTEIN"/>
    <property type="match status" value="1"/>
</dbReference>
<evidence type="ECO:0000256" key="6">
    <source>
        <dbReference type="ARBA" id="ARBA00023163"/>
    </source>
</evidence>
<dbReference type="AlphaFoldDB" id="A0A1J5RGG6"/>